<gene>
    <name evidence="2" type="ORF">EV196_108144</name>
</gene>
<evidence type="ECO:0008006" key="4">
    <source>
        <dbReference type="Google" id="ProtNLM"/>
    </source>
</evidence>
<evidence type="ECO:0000313" key="2">
    <source>
        <dbReference type="EMBL" id="TCL63948.1"/>
    </source>
</evidence>
<evidence type="ECO:0000313" key="3">
    <source>
        <dbReference type="Proteomes" id="UP000295455"/>
    </source>
</evidence>
<accession>A0A4R1RDK2</accession>
<dbReference type="RefSeq" id="WP_132218783.1">
    <property type="nucleotide sequence ID" value="NZ_OX156936.1"/>
</dbReference>
<feature type="transmembrane region" description="Helical" evidence="1">
    <location>
        <begin position="149"/>
        <end position="168"/>
    </location>
</feature>
<keyword evidence="3" id="KW-1185">Reference proteome</keyword>
<dbReference type="EMBL" id="SLUP01000008">
    <property type="protein sequence ID" value="TCL63948.1"/>
    <property type="molecule type" value="Genomic_DNA"/>
</dbReference>
<comment type="caution">
    <text evidence="2">The sequence shown here is derived from an EMBL/GenBank/DDBJ whole genome shotgun (WGS) entry which is preliminary data.</text>
</comment>
<organism evidence="2 3">
    <name type="scientific">Mariniflexile fucanivorans</name>
    <dbReference type="NCBI Taxonomy" id="264023"/>
    <lineage>
        <taxon>Bacteria</taxon>
        <taxon>Pseudomonadati</taxon>
        <taxon>Bacteroidota</taxon>
        <taxon>Flavobacteriia</taxon>
        <taxon>Flavobacteriales</taxon>
        <taxon>Flavobacteriaceae</taxon>
        <taxon>Mariniflexile</taxon>
    </lineage>
</organism>
<proteinExistence type="predicted"/>
<protein>
    <recommendedName>
        <fullName evidence="4">YhhN-like protein</fullName>
    </recommendedName>
</protein>
<feature type="transmembrane region" description="Helical" evidence="1">
    <location>
        <begin position="54"/>
        <end position="76"/>
    </location>
</feature>
<keyword evidence="1" id="KW-0812">Transmembrane</keyword>
<keyword evidence="1" id="KW-0472">Membrane</keyword>
<dbReference type="AlphaFoldDB" id="A0A4R1RDK2"/>
<feature type="transmembrane region" description="Helical" evidence="1">
    <location>
        <begin position="201"/>
        <end position="219"/>
    </location>
</feature>
<keyword evidence="1" id="KW-1133">Transmembrane helix</keyword>
<name>A0A4R1RDK2_9FLAO</name>
<reference evidence="2 3" key="1">
    <citation type="submission" date="2019-03" db="EMBL/GenBank/DDBJ databases">
        <title>Genomic Encyclopedia of Type Strains, Phase IV (KMG-IV): sequencing the most valuable type-strain genomes for metagenomic binning, comparative biology and taxonomic classification.</title>
        <authorList>
            <person name="Goeker M."/>
        </authorList>
    </citation>
    <scope>NUCLEOTIDE SEQUENCE [LARGE SCALE GENOMIC DNA]</scope>
    <source>
        <strain evidence="2 3">DSM 18792</strain>
    </source>
</reference>
<dbReference type="Proteomes" id="UP000295455">
    <property type="component" value="Unassembled WGS sequence"/>
</dbReference>
<evidence type="ECO:0000256" key="1">
    <source>
        <dbReference type="SAM" id="Phobius"/>
    </source>
</evidence>
<sequence>MNKTKALVILVLLLYVLSVTFHFGSEDVIANALESFILPVITLLYFITVKRKSLFFTLFLVLFSISDLMIFIGPYIPYDLDYYLGNFLYISAYISLSIEIFKSVSLSYILKNYKLHLLILTILNIYIIYVLQVIVDPHVGETNIYYVELLYNIVMLTLLSGSLMNYFYRDNVKSLFLFLGSLCIVFGEVIWVAYIYISERYLLNVVSTTLYLVAFYFFYKQSKIKQDIRREEENMFLS</sequence>
<feature type="transmembrane region" description="Helical" evidence="1">
    <location>
        <begin position="113"/>
        <end position="134"/>
    </location>
</feature>
<feature type="transmembrane region" description="Helical" evidence="1">
    <location>
        <begin position="28"/>
        <end position="47"/>
    </location>
</feature>
<dbReference type="OrthoDB" id="1443753at2"/>
<feature type="transmembrane region" description="Helical" evidence="1">
    <location>
        <begin position="175"/>
        <end position="195"/>
    </location>
</feature>
<feature type="transmembrane region" description="Helical" evidence="1">
    <location>
        <begin position="82"/>
        <end position="101"/>
    </location>
</feature>